<dbReference type="InterPro" id="IPR050706">
    <property type="entry name" value="Cyclic-di-GMP_PDE-like"/>
</dbReference>
<evidence type="ECO:0000259" key="2">
    <source>
        <dbReference type="PROSITE" id="PS50887"/>
    </source>
</evidence>
<organism evidence="3 4">
    <name type="scientific">Kineobactrum salinum</name>
    <dbReference type="NCBI Taxonomy" id="2708301"/>
    <lineage>
        <taxon>Bacteria</taxon>
        <taxon>Pseudomonadati</taxon>
        <taxon>Pseudomonadota</taxon>
        <taxon>Gammaproteobacteria</taxon>
        <taxon>Cellvibrionales</taxon>
        <taxon>Halieaceae</taxon>
        <taxon>Kineobactrum</taxon>
    </lineage>
</organism>
<dbReference type="SUPFAM" id="SSF55073">
    <property type="entry name" value="Nucleotide cyclase"/>
    <property type="match status" value="1"/>
</dbReference>
<dbReference type="InterPro" id="IPR035919">
    <property type="entry name" value="EAL_sf"/>
</dbReference>
<dbReference type="PROSITE" id="PS50887">
    <property type="entry name" value="GGDEF"/>
    <property type="match status" value="1"/>
</dbReference>
<dbReference type="CDD" id="cd01948">
    <property type="entry name" value="EAL"/>
    <property type="match status" value="1"/>
</dbReference>
<reference evidence="3 4" key="1">
    <citation type="submission" date="2020-02" db="EMBL/GenBank/DDBJ databases">
        <title>Genome sequencing for Kineobactrum sp. M2.</title>
        <authorList>
            <person name="Park S.-J."/>
        </authorList>
    </citation>
    <scope>NUCLEOTIDE SEQUENCE [LARGE SCALE GENOMIC DNA]</scope>
    <source>
        <strain evidence="3 4">M2</strain>
    </source>
</reference>
<feature type="domain" description="GGDEF" evidence="2">
    <location>
        <begin position="29"/>
        <end position="159"/>
    </location>
</feature>
<dbReference type="GO" id="GO:0071111">
    <property type="term" value="F:cyclic-guanylate-specific phosphodiesterase activity"/>
    <property type="evidence" value="ECO:0007669"/>
    <property type="project" value="InterPro"/>
</dbReference>
<dbReference type="PANTHER" id="PTHR33121:SF70">
    <property type="entry name" value="SIGNALING PROTEIN YKOW"/>
    <property type="match status" value="1"/>
</dbReference>
<proteinExistence type="predicted"/>
<keyword evidence="4" id="KW-1185">Reference proteome</keyword>
<dbReference type="Pfam" id="PF00990">
    <property type="entry name" value="GGDEF"/>
    <property type="match status" value="1"/>
</dbReference>
<dbReference type="InterPro" id="IPR043128">
    <property type="entry name" value="Rev_trsase/Diguanyl_cyclase"/>
</dbReference>
<evidence type="ECO:0000259" key="1">
    <source>
        <dbReference type="PROSITE" id="PS50883"/>
    </source>
</evidence>
<gene>
    <name evidence="3" type="ORF">G3T16_11940</name>
</gene>
<dbReference type="SMART" id="SM00052">
    <property type="entry name" value="EAL"/>
    <property type="match status" value="1"/>
</dbReference>
<dbReference type="KEGG" id="kim:G3T16_11940"/>
<dbReference type="EMBL" id="CP048711">
    <property type="protein sequence ID" value="QIB66021.1"/>
    <property type="molecule type" value="Genomic_DNA"/>
</dbReference>
<accession>A0A6C0U1U7</accession>
<dbReference type="Pfam" id="PF00563">
    <property type="entry name" value="EAL"/>
    <property type="match status" value="1"/>
</dbReference>
<dbReference type="InterPro" id="IPR000160">
    <property type="entry name" value="GGDEF_dom"/>
</dbReference>
<dbReference type="NCBIfam" id="TIGR00254">
    <property type="entry name" value="GGDEF"/>
    <property type="match status" value="1"/>
</dbReference>
<feature type="domain" description="EAL" evidence="1">
    <location>
        <begin position="170"/>
        <end position="422"/>
    </location>
</feature>
<sequence length="431" mass="47722">MSDVLHLVPRGEFLEVLGGAVDHAREGEEHLGLLLVDLGNLAAINHRHGYDIGDGLLREAGSQLLAVGKLPDTVFRISSHTFAFLLRQLNNPAFIALAVNRIQRLLDESLYIDADMLPVAVKIGLTVNRAGRQPAHAMLMSAEASLSQVKRGRALQIDELIAEEAPRQRNLVLEQQFSQALYDNDFELYFQPKIDLRSGQVCGAEALLRWSLQGYGSVPPEQIVQMAETSGQGYELAHWVVNRALRYLREWRGSWELPLAVNIQAGLVNHPDLANMIQGALAIWGASPAMLAVEITEDAIIEDKEAGFSCLKQLRALGLQLSIDDFGTGYSSLSYFRHIPATELKIDKSFISRLLGDEQERALVRIIVDIAHLFGLTVVAEGVEDSATLEALRVLDCDVVQGYFFARPLPPQELLDWYAKRRGAALDDTRS</sequence>
<name>A0A6C0U1U7_9GAMM</name>
<dbReference type="PANTHER" id="PTHR33121">
    <property type="entry name" value="CYCLIC DI-GMP PHOSPHODIESTERASE PDEF"/>
    <property type="match status" value="1"/>
</dbReference>
<dbReference type="SUPFAM" id="SSF141868">
    <property type="entry name" value="EAL domain-like"/>
    <property type="match status" value="1"/>
</dbReference>
<evidence type="ECO:0000313" key="3">
    <source>
        <dbReference type="EMBL" id="QIB66021.1"/>
    </source>
</evidence>
<evidence type="ECO:0000313" key="4">
    <source>
        <dbReference type="Proteomes" id="UP000477680"/>
    </source>
</evidence>
<dbReference type="CDD" id="cd01949">
    <property type="entry name" value="GGDEF"/>
    <property type="match status" value="1"/>
</dbReference>
<dbReference type="Proteomes" id="UP000477680">
    <property type="component" value="Chromosome"/>
</dbReference>
<dbReference type="SMART" id="SM00267">
    <property type="entry name" value="GGDEF"/>
    <property type="match status" value="1"/>
</dbReference>
<dbReference type="Gene3D" id="3.20.20.450">
    <property type="entry name" value="EAL domain"/>
    <property type="match status" value="1"/>
</dbReference>
<dbReference type="AlphaFoldDB" id="A0A6C0U1U7"/>
<dbReference type="Gene3D" id="3.30.70.270">
    <property type="match status" value="1"/>
</dbReference>
<dbReference type="RefSeq" id="WP_163495458.1">
    <property type="nucleotide sequence ID" value="NZ_CP048711.1"/>
</dbReference>
<dbReference type="InterPro" id="IPR001633">
    <property type="entry name" value="EAL_dom"/>
</dbReference>
<protein>
    <submittedName>
        <fullName evidence="3">Bifunctional diguanylate cyclase/phosphodiesterase</fullName>
    </submittedName>
</protein>
<dbReference type="InterPro" id="IPR029787">
    <property type="entry name" value="Nucleotide_cyclase"/>
</dbReference>
<dbReference type="PROSITE" id="PS50883">
    <property type="entry name" value="EAL"/>
    <property type="match status" value="1"/>
</dbReference>